<feature type="chain" id="PRO_5044548258" description="Probable periplasmic serine endoprotease DegP-like" evidence="16">
    <location>
        <begin position="25"/>
        <end position="473"/>
    </location>
</feature>
<dbReference type="Pfam" id="PF13180">
    <property type="entry name" value="PDZ_2"/>
    <property type="match status" value="2"/>
</dbReference>
<dbReference type="InterPro" id="IPR001940">
    <property type="entry name" value="Peptidase_S1C"/>
</dbReference>
<comment type="catalytic activity">
    <reaction evidence="1">
        <text>Acts on substrates that are at least partially unfolded. The cleavage site P1 residue is normally between a pair of hydrophobic residues, such as Val-|-Val.</text>
        <dbReference type="EC" id="3.4.21.107"/>
    </reaction>
</comment>
<dbReference type="SUPFAM" id="SSF50494">
    <property type="entry name" value="Trypsin-like serine proteases"/>
    <property type="match status" value="1"/>
</dbReference>
<dbReference type="OrthoDB" id="9758917at2"/>
<dbReference type="SUPFAM" id="SSF50156">
    <property type="entry name" value="PDZ domain-like"/>
    <property type="match status" value="2"/>
</dbReference>
<evidence type="ECO:0000256" key="16">
    <source>
        <dbReference type="SAM" id="SignalP"/>
    </source>
</evidence>
<feature type="domain" description="PDZ" evidence="17">
    <location>
        <begin position="252"/>
        <end position="322"/>
    </location>
</feature>
<evidence type="ECO:0000256" key="7">
    <source>
        <dbReference type="ARBA" id="ARBA00022729"/>
    </source>
</evidence>
<evidence type="ECO:0000256" key="13">
    <source>
        <dbReference type="ARBA" id="ARBA00032850"/>
    </source>
</evidence>
<dbReference type="EMBL" id="SOBK01000002">
    <property type="protein sequence ID" value="TDT90784.1"/>
    <property type="molecule type" value="Genomic_DNA"/>
</dbReference>
<feature type="binding site" evidence="15">
    <location>
        <position position="47"/>
    </location>
    <ligand>
        <name>substrate</name>
    </ligand>
</feature>
<feature type="active site" description="Charge relay system" evidence="14">
    <location>
        <position position="110"/>
    </location>
</feature>
<evidence type="ECO:0000313" key="21">
    <source>
        <dbReference type="Proteomes" id="UP000295506"/>
    </source>
</evidence>
<keyword evidence="6 19" id="KW-0645">Protease</keyword>
<feature type="binding site" evidence="15">
    <location>
        <position position="110"/>
    </location>
    <ligand>
        <name>substrate</name>
    </ligand>
</feature>
<evidence type="ECO:0000256" key="2">
    <source>
        <dbReference type="ARBA" id="ARBA00004418"/>
    </source>
</evidence>
<evidence type="ECO:0000256" key="5">
    <source>
        <dbReference type="ARBA" id="ARBA00013958"/>
    </source>
</evidence>
<dbReference type="PANTHER" id="PTHR22939">
    <property type="entry name" value="SERINE PROTEASE FAMILY S1C HTRA-RELATED"/>
    <property type="match status" value="1"/>
</dbReference>
<evidence type="ECO:0000256" key="9">
    <source>
        <dbReference type="ARBA" id="ARBA00022764"/>
    </source>
</evidence>
<dbReference type="AlphaFoldDB" id="A0A126QRT0"/>
<dbReference type="NCBIfam" id="TIGR02037">
    <property type="entry name" value="degP_htrA_DO"/>
    <property type="match status" value="1"/>
</dbReference>
<comment type="subcellular location">
    <subcellularLocation>
        <location evidence="2">Periplasm</location>
    </subcellularLocation>
</comment>
<dbReference type="PRINTS" id="PR00834">
    <property type="entry name" value="PROTEASES2C"/>
</dbReference>
<accession>A0A126QRT0</accession>
<feature type="binding site" evidence="15">
    <location>
        <begin position="213"/>
        <end position="215"/>
    </location>
    <ligand>
        <name>substrate</name>
    </ligand>
</feature>
<gene>
    <name evidence="18" type="ORF">AWY79_15905</name>
    <name evidence="19" type="ORF">EDC59_102215</name>
</gene>
<dbReference type="KEGG" id="dej:AWY79_15905"/>
<evidence type="ECO:0000313" key="20">
    <source>
        <dbReference type="Proteomes" id="UP000055611"/>
    </source>
</evidence>
<dbReference type="Gene3D" id="2.40.10.120">
    <property type="match status" value="1"/>
</dbReference>
<dbReference type="InterPro" id="IPR011782">
    <property type="entry name" value="Pept_S1C_Do"/>
</dbReference>
<dbReference type="InterPro" id="IPR036034">
    <property type="entry name" value="PDZ_sf"/>
</dbReference>
<keyword evidence="8" id="KW-0677">Repeat</keyword>
<dbReference type="PANTHER" id="PTHR22939:SF130">
    <property type="entry name" value="PERIPLASMIC SERINE ENDOPROTEASE DEGP-LIKE-RELATED"/>
    <property type="match status" value="1"/>
</dbReference>
<dbReference type="EC" id="3.4.21.107" evidence="4"/>
<dbReference type="Pfam" id="PF13365">
    <property type="entry name" value="Trypsin_2"/>
    <property type="match status" value="1"/>
</dbReference>
<dbReference type="CDD" id="cd10839">
    <property type="entry name" value="cpPDZ1_DegP-like"/>
    <property type="match status" value="1"/>
</dbReference>
<dbReference type="Proteomes" id="UP000295506">
    <property type="component" value="Unassembled WGS sequence"/>
</dbReference>
<feature type="domain" description="PDZ" evidence="17">
    <location>
        <begin position="366"/>
        <end position="461"/>
    </location>
</feature>
<dbReference type="Proteomes" id="UP000055611">
    <property type="component" value="Chromosome"/>
</dbReference>
<proteinExistence type="inferred from homology"/>
<reference evidence="19 21" key="2">
    <citation type="submission" date="2019-03" db="EMBL/GenBank/DDBJ databases">
        <title>Genomic Encyclopedia of Type Strains, Phase IV (KMG-IV): sequencing the most valuable type-strain genomes for metagenomic binning, comparative biology and taxonomic classification.</title>
        <authorList>
            <person name="Goeker M."/>
        </authorList>
    </citation>
    <scope>NUCLEOTIDE SEQUENCE [LARGE SCALE GENOMIC DNA]</scope>
    <source>
        <strain evidence="19 21">DSM 101483</strain>
    </source>
</reference>
<evidence type="ECO:0000313" key="18">
    <source>
        <dbReference type="EMBL" id="AMK12478.1"/>
    </source>
</evidence>
<evidence type="ECO:0000256" key="6">
    <source>
        <dbReference type="ARBA" id="ARBA00022670"/>
    </source>
</evidence>
<evidence type="ECO:0000313" key="19">
    <source>
        <dbReference type="EMBL" id="TDT90784.1"/>
    </source>
</evidence>
<comment type="similarity">
    <text evidence="3">Belongs to the peptidase S1C family.</text>
</comment>
<evidence type="ECO:0000256" key="1">
    <source>
        <dbReference type="ARBA" id="ARBA00001772"/>
    </source>
</evidence>
<evidence type="ECO:0000256" key="3">
    <source>
        <dbReference type="ARBA" id="ARBA00010541"/>
    </source>
</evidence>
<organism evidence="19 21">
    <name type="scientific">Pseudodesulfovibrio indicus</name>
    <dbReference type="NCBI Taxonomy" id="1716143"/>
    <lineage>
        <taxon>Bacteria</taxon>
        <taxon>Pseudomonadati</taxon>
        <taxon>Thermodesulfobacteriota</taxon>
        <taxon>Desulfovibrionia</taxon>
        <taxon>Desulfovibrionales</taxon>
        <taxon>Desulfovibrionaceae</taxon>
    </lineage>
</organism>
<evidence type="ECO:0000256" key="15">
    <source>
        <dbReference type="PIRSR" id="PIRSR611782-2"/>
    </source>
</evidence>
<keyword evidence="9" id="KW-0574">Periplasm</keyword>
<feature type="binding site" evidence="15">
    <location>
        <begin position="231"/>
        <end position="235"/>
    </location>
    <ligand>
        <name>substrate</name>
    </ligand>
</feature>
<evidence type="ECO:0000256" key="11">
    <source>
        <dbReference type="ARBA" id="ARBA00022825"/>
    </source>
</evidence>
<keyword evidence="20" id="KW-1185">Reference proteome</keyword>
<reference evidence="18 20" key="1">
    <citation type="journal article" date="2016" name="Front. Microbiol.">
        <title>Genome Sequence of the Piezophilic, Mesophilic Sulfate-Reducing Bacterium Desulfovibrio indicus J2T.</title>
        <authorList>
            <person name="Cao J."/>
            <person name="Maignien L."/>
            <person name="Shao Z."/>
            <person name="Alain K."/>
            <person name="Jebbar M."/>
        </authorList>
    </citation>
    <scope>NUCLEOTIDE SEQUENCE [LARGE SCALE GENOMIC DNA]</scope>
    <source>
        <strain evidence="18 20">J2</strain>
    </source>
</reference>
<dbReference type="SMART" id="SM00228">
    <property type="entry name" value="PDZ"/>
    <property type="match status" value="2"/>
</dbReference>
<evidence type="ECO:0000256" key="10">
    <source>
        <dbReference type="ARBA" id="ARBA00022801"/>
    </source>
</evidence>
<feature type="active site" description="Charge relay system" evidence="14">
    <location>
        <position position="215"/>
    </location>
</feature>
<dbReference type="InterPro" id="IPR001478">
    <property type="entry name" value="PDZ"/>
</dbReference>
<protein>
    <recommendedName>
        <fullName evidence="5">Probable periplasmic serine endoprotease DegP-like</fullName>
        <ecNumber evidence="4">3.4.21.107</ecNumber>
    </recommendedName>
    <alternativeName>
        <fullName evidence="13">Protease Do</fullName>
    </alternativeName>
</protein>
<dbReference type="RefSeq" id="WP_066806081.1">
    <property type="nucleotide sequence ID" value="NZ_CP014206.1"/>
</dbReference>
<keyword evidence="11" id="KW-0720">Serine protease</keyword>
<sequence length="473" mass="50235">MIRKAQLLTLVLTLALCMPMVAQANGLPVFTELAAQAGKAVVFISTEKTAQAGSMEQFRQQIPEGHPFREFFERFDQFFGPQQGQQPRKQLGQGSGFVISPDGVIVTNNHVINGADKVTVRFQDDKKEYPAEVVGADQETDLAVIRIKADHPLPILKFGDSDAIQVGEWVLAIGNPFGLDNTVTAGIISAKHRIIGAGPFDNFLQTDASINPGNSGGPLLNMKGEVIGINTAINAAAENIGFAIPSTQAAKVIALLKEGKTPQRGWLGVTIQQVSETQAKALGLPEPTGALVAMVGKDAPADKAGVKQGDVILEVNSQKVQDNADLLKKIAGLAPGDKARLVLWRNGEKVTRTVTLGARSEKALAAMTPQQKDQAQAATVLGMALKPLTGQEAKALGMDKPLGLLVVNVDPNAPAGEEGIRQGDVILQANQKDVNSVADLEGVIKRDKERGAVMLLVKRQGQNSFVALPLDDK</sequence>
<feature type="signal peptide" evidence="16">
    <location>
        <begin position="1"/>
        <end position="24"/>
    </location>
</feature>
<dbReference type="EMBL" id="CP014206">
    <property type="protein sequence ID" value="AMK12478.1"/>
    <property type="molecule type" value="Genomic_DNA"/>
</dbReference>
<dbReference type="GO" id="GO:0006508">
    <property type="term" value="P:proteolysis"/>
    <property type="evidence" value="ECO:0007669"/>
    <property type="project" value="UniProtKB-KW"/>
</dbReference>
<evidence type="ECO:0000259" key="17">
    <source>
        <dbReference type="PROSITE" id="PS50106"/>
    </source>
</evidence>
<dbReference type="PROSITE" id="PS50106">
    <property type="entry name" value="PDZ"/>
    <property type="match status" value="2"/>
</dbReference>
<feature type="binding site" evidence="15">
    <location>
        <position position="141"/>
    </location>
    <ligand>
        <name>substrate</name>
    </ligand>
</feature>
<dbReference type="GO" id="GO:0004252">
    <property type="term" value="F:serine-type endopeptidase activity"/>
    <property type="evidence" value="ECO:0007669"/>
    <property type="project" value="InterPro"/>
</dbReference>
<evidence type="ECO:0000256" key="8">
    <source>
        <dbReference type="ARBA" id="ARBA00022737"/>
    </source>
</evidence>
<feature type="active site" description="Charge relay system" evidence="14">
    <location>
        <position position="141"/>
    </location>
</feature>
<evidence type="ECO:0000256" key="4">
    <source>
        <dbReference type="ARBA" id="ARBA00013035"/>
    </source>
</evidence>
<dbReference type="InterPro" id="IPR009003">
    <property type="entry name" value="Peptidase_S1_PA"/>
</dbReference>
<keyword evidence="7 16" id="KW-0732">Signal</keyword>
<name>A0A126QRT0_9BACT</name>
<keyword evidence="12" id="KW-0346">Stress response</keyword>
<evidence type="ECO:0000256" key="12">
    <source>
        <dbReference type="ARBA" id="ARBA00023016"/>
    </source>
</evidence>
<dbReference type="Gene3D" id="2.30.42.10">
    <property type="match status" value="2"/>
</dbReference>
<evidence type="ECO:0000256" key="14">
    <source>
        <dbReference type="PIRSR" id="PIRSR611782-1"/>
    </source>
</evidence>
<keyword evidence="10" id="KW-0378">Hydrolase</keyword>